<reference evidence="2 3" key="1">
    <citation type="journal article" date="2017" name="Genome Announc.">
        <title>Draft Genome Sequences of Salinivibrio proteolyticus, Salinivibrio sharmensis, Salinivibrio siamensis, Salinivibrio costicola subsp. alcaliphilus, Salinivibrio costicola subsp. vallismortis, and 29 New Isolates Belonging to the Genus Salinivibrio.</title>
        <authorList>
            <person name="Lopez-Hermoso C."/>
            <person name="de la Haba R.R."/>
            <person name="Sanchez-Porro C."/>
            <person name="Bayliss S.C."/>
            <person name="Feil E.J."/>
            <person name="Ventosa A."/>
        </authorList>
    </citation>
    <scope>NUCLEOTIDE SEQUENCE [LARGE SCALE GENOMIC DNA]</scope>
    <source>
        <strain evidence="2 3">JCM 14472</strain>
    </source>
</reference>
<keyword evidence="1" id="KW-0472">Membrane</keyword>
<organism evidence="2 3">
    <name type="scientific">Salinivibrio siamensis</name>
    <dbReference type="NCBI Taxonomy" id="414286"/>
    <lineage>
        <taxon>Bacteria</taxon>
        <taxon>Pseudomonadati</taxon>
        <taxon>Pseudomonadota</taxon>
        <taxon>Gammaproteobacteria</taxon>
        <taxon>Vibrionales</taxon>
        <taxon>Vibrionaceae</taxon>
        <taxon>Salinivibrio</taxon>
    </lineage>
</organism>
<feature type="transmembrane region" description="Helical" evidence="1">
    <location>
        <begin position="38"/>
        <end position="55"/>
    </location>
</feature>
<accession>A0ABX3K8F5</accession>
<keyword evidence="3" id="KW-1185">Reference proteome</keyword>
<name>A0ABX3K8F5_9GAMM</name>
<keyword evidence="1" id="KW-0812">Transmembrane</keyword>
<evidence type="ECO:0008006" key="4">
    <source>
        <dbReference type="Google" id="ProtNLM"/>
    </source>
</evidence>
<evidence type="ECO:0000313" key="3">
    <source>
        <dbReference type="Proteomes" id="UP000189410"/>
    </source>
</evidence>
<keyword evidence="1" id="KW-1133">Transmembrane helix</keyword>
<dbReference type="Proteomes" id="UP000189410">
    <property type="component" value="Unassembled WGS sequence"/>
</dbReference>
<gene>
    <name evidence="2" type="ORF">BZG73_09930</name>
</gene>
<feature type="transmembrane region" description="Helical" evidence="1">
    <location>
        <begin position="113"/>
        <end position="134"/>
    </location>
</feature>
<protein>
    <recommendedName>
        <fullName evidence="4">MotA/TolQ/ExbB proton channel domain-containing protein</fullName>
    </recommendedName>
</protein>
<evidence type="ECO:0000313" key="2">
    <source>
        <dbReference type="EMBL" id="OOE84578.1"/>
    </source>
</evidence>
<comment type="caution">
    <text evidence="2">The sequence shown here is derived from an EMBL/GenBank/DDBJ whole genome shotgun (WGS) entry which is preliminary data.</text>
</comment>
<feature type="transmembrane region" description="Helical" evidence="1">
    <location>
        <begin position="12"/>
        <end position="32"/>
    </location>
</feature>
<proteinExistence type="predicted"/>
<evidence type="ECO:0000256" key="1">
    <source>
        <dbReference type="SAM" id="Phobius"/>
    </source>
</evidence>
<sequence length="138" mass="15024">MLYFEVAGNMRVFIYAILSISISVVSLFVDWGSDSYTWFQRSGAFVVLAGAILSYRSIFRMGVSGVGGAPHNGISIGKVVGSFEDPENGRNMIEVERFQEDIAYERQILIDQIAGYLGALLAIVGTVICGYGDLLAKI</sequence>
<dbReference type="EMBL" id="MUFB01000016">
    <property type="protein sequence ID" value="OOE84578.1"/>
    <property type="molecule type" value="Genomic_DNA"/>
</dbReference>